<accession>A0A1X2KSK7</accession>
<reference evidence="1 2" key="1">
    <citation type="submission" date="2017-04" db="EMBL/GenBank/DDBJ databases">
        <title>The new phylogeny of genus Mycobacterium.</title>
        <authorList>
            <person name="Tortoli E."/>
            <person name="Trovato A."/>
            <person name="Cirillo D.M."/>
        </authorList>
    </citation>
    <scope>NUCLEOTIDE SEQUENCE [LARGE SCALE GENOMIC DNA]</scope>
    <source>
        <strain evidence="1 2">DSM 45247</strain>
    </source>
</reference>
<dbReference type="EMBL" id="NCXM01000024">
    <property type="protein sequence ID" value="OSC24675.1"/>
    <property type="molecule type" value="Genomic_DNA"/>
</dbReference>
<dbReference type="Proteomes" id="UP000242320">
    <property type="component" value="Unassembled WGS sequence"/>
</dbReference>
<keyword evidence="2" id="KW-1185">Reference proteome</keyword>
<sequence>MFARSSDPSAYEIDAWLDSEEITPADVRDATHFRRIRAAVTGDAAPAELQAAVAAARDVGDSWAIIGLALGISRQAAEQRYGTTHKPDEGGDE</sequence>
<evidence type="ECO:0000313" key="2">
    <source>
        <dbReference type="Proteomes" id="UP000242320"/>
    </source>
</evidence>
<gene>
    <name evidence="1" type="ORF">B8W69_20885</name>
</gene>
<dbReference type="AlphaFoldDB" id="A0A1X2KSK7"/>
<proteinExistence type="predicted"/>
<comment type="caution">
    <text evidence="1">The sequence shown here is derived from an EMBL/GenBank/DDBJ whole genome shotgun (WGS) entry which is preliminary data.</text>
</comment>
<evidence type="ECO:0000313" key="1">
    <source>
        <dbReference type="EMBL" id="OSC24675.1"/>
    </source>
</evidence>
<dbReference type="RefSeq" id="WP_085291753.1">
    <property type="nucleotide sequence ID" value="NZ_NCXM01000024.1"/>
</dbReference>
<dbReference type="OrthoDB" id="3579809at2"/>
<organism evidence="1 2">
    <name type="scientific">Mycolicibacterium vulneris</name>
    <dbReference type="NCBI Taxonomy" id="547163"/>
    <lineage>
        <taxon>Bacteria</taxon>
        <taxon>Bacillati</taxon>
        <taxon>Actinomycetota</taxon>
        <taxon>Actinomycetes</taxon>
        <taxon>Mycobacteriales</taxon>
        <taxon>Mycobacteriaceae</taxon>
        <taxon>Mycolicibacterium</taxon>
    </lineage>
</organism>
<name>A0A1X2KSK7_9MYCO</name>
<protein>
    <submittedName>
        <fullName evidence="1">Uncharacterized protein</fullName>
    </submittedName>
</protein>